<keyword evidence="6" id="KW-1185">Reference proteome</keyword>
<dbReference type="Pfam" id="PF12802">
    <property type="entry name" value="MarR_2"/>
    <property type="match status" value="1"/>
</dbReference>
<dbReference type="PROSITE" id="PS50995">
    <property type="entry name" value="HTH_MARR_2"/>
    <property type="match status" value="1"/>
</dbReference>
<protein>
    <submittedName>
        <fullName evidence="5">MarR family transcriptional regulator</fullName>
    </submittedName>
</protein>
<dbReference type="RefSeq" id="WP_289585629.1">
    <property type="nucleotide sequence ID" value="NZ_JAUDDW010000001.1"/>
</dbReference>
<proteinExistence type="predicted"/>
<dbReference type="InterPro" id="IPR000835">
    <property type="entry name" value="HTH_MarR-typ"/>
</dbReference>
<keyword evidence="2" id="KW-0238">DNA-binding</keyword>
<evidence type="ECO:0000256" key="1">
    <source>
        <dbReference type="ARBA" id="ARBA00023015"/>
    </source>
</evidence>
<evidence type="ECO:0000313" key="6">
    <source>
        <dbReference type="Proteomes" id="UP001529343"/>
    </source>
</evidence>
<organism evidence="5 6">
    <name type="scientific">Limosilactobacillus pontis</name>
    <dbReference type="NCBI Taxonomy" id="35787"/>
    <lineage>
        <taxon>Bacteria</taxon>
        <taxon>Bacillati</taxon>
        <taxon>Bacillota</taxon>
        <taxon>Bacilli</taxon>
        <taxon>Lactobacillales</taxon>
        <taxon>Lactobacillaceae</taxon>
        <taxon>Limosilactobacillus</taxon>
    </lineage>
</organism>
<dbReference type="SUPFAM" id="SSF46785">
    <property type="entry name" value="Winged helix' DNA-binding domain"/>
    <property type="match status" value="1"/>
</dbReference>
<evidence type="ECO:0000256" key="3">
    <source>
        <dbReference type="ARBA" id="ARBA00023163"/>
    </source>
</evidence>
<evidence type="ECO:0000259" key="4">
    <source>
        <dbReference type="PROSITE" id="PS50995"/>
    </source>
</evidence>
<dbReference type="Gene3D" id="1.10.10.10">
    <property type="entry name" value="Winged helix-like DNA-binding domain superfamily/Winged helix DNA-binding domain"/>
    <property type="match status" value="1"/>
</dbReference>
<accession>A0ABT7UXB3</accession>
<dbReference type="InterPro" id="IPR036388">
    <property type="entry name" value="WH-like_DNA-bd_sf"/>
</dbReference>
<reference evidence="6" key="1">
    <citation type="submission" date="2023-06" db="EMBL/GenBank/DDBJ databases">
        <title>Identification and characterization of horizontal gene transfer across gut microbiota members of farm animals based on homology search.</title>
        <authorList>
            <person name="Zeman M."/>
            <person name="Kubasova T."/>
            <person name="Jahodarova E."/>
            <person name="Nykrynova M."/>
            <person name="Rychlik I."/>
        </authorList>
    </citation>
    <scope>NUCLEOTIDE SEQUENCE [LARGE SCALE GENOMIC DNA]</scope>
    <source>
        <strain evidence="6">161_Gplus</strain>
    </source>
</reference>
<dbReference type="PRINTS" id="PR00598">
    <property type="entry name" value="HTHMARR"/>
</dbReference>
<comment type="caution">
    <text evidence="5">The sequence shown here is derived from an EMBL/GenBank/DDBJ whole genome shotgun (WGS) entry which is preliminary data.</text>
</comment>
<gene>
    <name evidence="5" type="ORF">QUW44_00725</name>
</gene>
<evidence type="ECO:0000256" key="2">
    <source>
        <dbReference type="ARBA" id="ARBA00023125"/>
    </source>
</evidence>
<sequence length="151" mass="17122">MLSTQQINMIRRFNRQYTQALGILNKHTFDMDMTYPAGRVLIEIAENAPVTPMMLSKCLGLDKSYTSRIIKQLEKKGILSKKRSKQDMRSVELQLTAHGQEIFEQVNDRSNQQVAGLLASLSVGQQEKIFNDVIEINTLLFGGNDENDMEG</sequence>
<name>A0ABT7UXB3_9LACO</name>
<evidence type="ECO:0000313" key="5">
    <source>
        <dbReference type="EMBL" id="MDM8265700.1"/>
    </source>
</evidence>
<keyword evidence="1" id="KW-0805">Transcription regulation</keyword>
<dbReference type="SMART" id="SM00347">
    <property type="entry name" value="HTH_MARR"/>
    <property type="match status" value="1"/>
</dbReference>
<dbReference type="InterPro" id="IPR036390">
    <property type="entry name" value="WH_DNA-bd_sf"/>
</dbReference>
<dbReference type="Proteomes" id="UP001529343">
    <property type="component" value="Unassembled WGS sequence"/>
</dbReference>
<keyword evidence="3" id="KW-0804">Transcription</keyword>
<feature type="domain" description="HTH marR-type" evidence="4">
    <location>
        <begin position="3"/>
        <end position="138"/>
    </location>
</feature>
<dbReference type="EMBL" id="JAUDDW010000001">
    <property type="protein sequence ID" value="MDM8265700.1"/>
    <property type="molecule type" value="Genomic_DNA"/>
</dbReference>
<dbReference type="PANTHER" id="PTHR42756:SF1">
    <property type="entry name" value="TRANSCRIPTIONAL REPRESSOR OF EMRAB OPERON"/>
    <property type="match status" value="1"/>
</dbReference>
<dbReference type="PANTHER" id="PTHR42756">
    <property type="entry name" value="TRANSCRIPTIONAL REGULATOR, MARR"/>
    <property type="match status" value="1"/>
</dbReference>